<dbReference type="EMBL" id="CAJMWX010000020">
    <property type="protein sequence ID" value="CAE6397056.1"/>
    <property type="molecule type" value="Genomic_DNA"/>
</dbReference>
<dbReference type="AlphaFoldDB" id="A0A8H2WS85"/>
<name>A0A8H2WS85_9AGAM</name>
<evidence type="ECO:0000313" key="2">
    <source>
        <dbReference type="EMBL" id="CAE6397056.1"/>
    </source>
</evidence>
<accession>A0A8H2WS85</accession>
<evidence type="ECO:0000259" key="1">
    <source>
        <dbReference type="Pfam" id="PF22693"/>
    </source>
</evidence>
<comment type="caution">
    <text evidence="2">The sequence shown here is derived from an EMBL/GenBank/DDBJ whole genome shotgun (WGS) entry which is preliminary data.</text>
</comment>
<sequence length="250" mass="27648">MLGKLLDKGYLYGVRIDSNDGPQRSPLQVAQRTSTRPLRIQEPNSIITEVVTTEDTCDTNYVHKGWSLAALSDKSPWTISRITRNNQVNNSSRSITKYVMLQKLRVDLSTNDISPVPALEEAFKAALGQPTLYEKSRAVYQVFEHWGDMIPLVFDIGVSLAVTDLESVAKNYLANKSYLGLEQLSMSGSARASTQGGDPTILQVGDNIRAWLGKSGSHLHFAKLTRAVNCFSVQYPPTNGNKFGSPRQSR</sequence>
<gene>
    <name evidence="2" type="ORF">RDB_LOCUS1258</name>
</gene>
<proteinExistence type="predicted"/>
<feature type="domain" description="MACPF-like" evidence="1">
    <location>
        <begin position="11"/>
        <end position="170"/>
    </location>
</feature>
<dbReference type="Proteomes" id="UP000663888">
    <property type="component" value="Unassembled WGS sequence"/>
</dbReference>
<organism evidence="2 3">
    <name type="scientific">Rhizoctonia solani</name>
    <dbReference type="NCBI Taxonomy" id="456999"/>
    <lineage>
        <taxon>Eukaryota</taxon>
        <taxon>Fungi</taxon>
        <taxon>Dikarya</taxon>
        <taxon>Basidiomycota</taxon>
        <taxon>Agaricomycotina</taxon>
        <taxon>Agaricomycetes</taxon>
        <taxon>Cantharellales</taxon>
        <taxon>Ceratobasidiaceae</taxon>
        <taxon>Rhizoctonia</taxon>
    </lineage>
</organism>
<evidence type="ECO:0000313" key="3">
    <source>
        <dbReference type="Proteomes" id="UP000663888"/>
    </source>
</evidence>
<dbReference type="InterPro" id="IPR054586">
    <property type="entry name" value="MACPF_1_fungal"/>
</dbReference>
<protein>
    <recommendedName>
        <fullName evidence="1">MACPF-like domain-containing protein</fullName>
    </recommendedName>
</protein>
<reference evidence="2" key="1">
    <citation type="submission" date="2021-01" db="EMBL/GenBank/DDBJ databases">
        <authorList>
            <person name="Kaushik A."/>
        </authorList>
    </citation>
    <scope>NUCLEOTIDE SEQUENCE</scope>
    <source>
        <strain evidence="2">AG4-R118</strain>
    </source>
</reference>
<dbReference type="Pfam" id="PF22693">
    <property type="entry name" value="MACPF_1"/>
    <property type="match status" value="1"/>
</dbReference>